<dbReference type="InterPro" id="IPR028098">
    <property type="entry name" value="Glyco_trans_4-like_N"/>
</dbReference>
<organism evidence="3 4">
    <name type="scientific">Geobacter pickeringii</name>
    <dbReference type="NCBI Taxonomy" id="345632"/>
    <lineage>
        <taxon>Bacteria</taxon>
        <taxon>Pseudomonadati</taxon>
        <taxon>Thermodesulfobacteriota</taxon>
        <taxon>Desulfuromonadia</taxon>
        <taxon>Geobacterales</taxon>
        <taxon>Geobacteraceae</taxon>
        <taxon>Geobacter</taxon>
    </lineage>
</organism>
<keyword evidence="1" id="KW-0808">Transferase</keyword>
<dbReference type="GO" id="GO:0016757">
    <property type="term" value="F:glycosyltransferase activity"/>
    <property type="evidence" value="ECO:0007669"/>
    <property type="project" value="TreeGrafter"/>
</dbReference>
<evidence type="ECO:0000259" key="2">
    <source>
        <dbReference type="Pfam" id="PF13579"/>
    </source>
</evidence>
<dbReference type="Pfam" id="PF13692">
    <property type="entry name" value="Glyco_trans_1_4"/>
    <property type="match status" value="1"/>
</dbReference>
<dbReference type="GO" id="GO:0009103">
    <property type="term" value="P:lipopolysaccharide biosynthetic process"/>
    <property type="evidence" value="ECO:0007669"/>
    <property type="project" value="TreeGrafter"/>
</dbReference>
<evidence type="ECO:0000313" key="4">
    <source>
        <dbReference type="Proteomes" id="UP000057609"/>
    </source>
</evidence>
<evidence type="ECO:0000313" key="3">
    <source>
        <dbReference type="EMBL" id="AJE02802.1"/>
    </source>
</evidence>
<sequence length="397" mass="44535">MNILYVSSMYPPSLGGAQVHLHHLAKEMQGSGHGVRVVTHTWRNRRDWLRFSTVLSEDEARCDVEGIDVLRMGFSQATRLRMLPWALSYYLLMGPAVRNLAGFMEEFMERRVEVPTLVHATRIGREFIARAALDFARRHGVPFVLTPNHHPRWKGPRYREYARIYREADALVALTAFERETLVREFGVDGERVHVTGIGPLLADRFSAEEFRERYGIKGRFVLYLGQQCRYKGIAALAAAAPRVWEKHPDVRFVFIGPPTAESRKLFGTLHDPRYLNLGAVDLETKTAALAACEFLCLPSAQESFGGVFVEAWSQRKAVIGGRIGPIACVVDEGENGLLSSQDPRELADAVARLLADPAACEAMGNAGWRKVQEQYAWPRLAEKTRAVYRSLGVGDA</sequence>
<keyword evidence="4" id="KW-1185">Reference proteome</keyword>
<gene>
    <name evidence="3" type="ORF">GPICK_04970</name>
</gene>
<feature type="domain" description="Glycosyltransferase subfamily 4-like N-terminal" evidence="2">
    <location>
        <begin position="15"/>
        <end position="197"/>
    </location>
</feature>
<dbReference type="Proteomes" id="UP000057609">
    <property type="component" value="Chromosome"/>
</dbReference>
<reference evidence="3 4" key="1">
    <citation type="journal article" date="2015" name="Genome Announc.">
        <title>Complete Genome of Geobacter pickeringii G13T, a Metal-Reducing Isolate from Sedimentary Kaolin Deposits.</title>
        <authorList>
            <person name="Badalamenti J.P."/>
            <person name="Bond D.R."/>
        </authorList>
    </citation>
    <scope>NUCLEOTIDE SEQUENCE [LARGE SCALE GENOMIC DNA]</scope>
    <source>
        <strain evidence="3 4">G13</strain>
    </source>
</reference>
<evidence type="ECO:0000256" key="1">
    <source>
        <dbReference type="ARBA" id="ARBA00022679"/>
    </source>
</evidence>
<dbReference type="OrthoDB" id="5490278at2"/>
<proteinExistence type="predicted"/>
<dbReference type="STRING" id="345632.GPICK_04970"/>
<dbReference type="CDD" id="cd03801">
    <property type="entry name" value="GT4_PimA-like"/>
    <property type="match status" value="1"/>
</dbReference>
<dbReference type="PANTHER" id="PTHR46401">
    <property type="entry name" value="GLYCOSYLTRANSFERASE WBBK-RELATED"/>
    <property type="match status" value="1"/>
</dbReference>
<dbReference type="Pfam" id="PF13579">
    <property type="entry name" value="Glyco_trans_4_4"/>
    <property type="match status" value="1"/>
</dbReference>
<dbReference type="HOGENOM" id="CLU_009583_2_1_7"/>
<dbReference type="EMBL" id="CP009788">
    <property type="protein sequence ID" value="AJE02802.1"/>
    <property type="molecule type" value="Genomic_DNA"/>
</dbReference>
<dbReference type="RefSeq" id="WP_039741001.1">
    <property type="nucleotide sequence ID" value="NZ_CP009788.1"/>
</dbReference>
<dbReference type="SUPFAM" id="SSF53756">
    <property type="entry name" value="UDP-Glycosyltransferase/glycogen phosphorylase"/>
    <property type="match status" value="1"/>
</dbReference>
<dbReference type="Gene3D" id="3.40.50.2000">
    <property type="entry name" value="Glycogen Phosphorylase B"/>
    <property type="match status" value="2"/>
</dbReference>
<name>A0A0B5B8B6_9BACT</name>
<dbReference type="AlphaFoldDB" id="A0A0B5B8B6"/>
<dbReference type="KEGG" id="gpi:GPICK_04970"/>
<accession>A0A0B5B8B6</accession>
<protein>
    <recommendedName>
        <fullName evidence="2">Glycosyltransferase subfamily 4-like N-terminal domain-containing protein</fullName>
    </recommendedName>
</protein>
<dbReference type="PANTHER" id="PTHR46401:SF2">
    <property type="entry name" value="GLYCOSYLTRANSFERASE WBBK-RELATED"/>
    <property type="match status" value="1"/>
</dbReference>